<dbReference type="RefSeq" id="WP_406700126.1">
    <property type="nucleotide sequence ID" value="NZ_CP155447.1"/>
</dbReference>
<evidence type="ECO:0000313" key="14">
    <source>
        <dbReference type="EMBL" id="XBH07283.1"/>
    </source>
</evidence>
<evidence type="ECO:0000256" key="2">
    <source>
        <dbReference type="ARBA" id="ARBA00004236"/>
    </source>
</evidence>
<dbReference type="NCBIfam" id="TIGR00229">
    <property type="entry name" value="sensory_box"/>
    <property type="match status" value="1"/>
</dbReference>
<reference evidence="14" key="1">
    <citation type="submission" date="2024-05" db="EMBL/GenBank/DDBJ databases">
        <title>Planctomycetes of the genus Singulisphaera possess chitinolytic capabilities.</title>
        <authorList>
            <person name="Ivanova A."/>
        </authorList>
    </citation>
    <scope>NUCLEOTIDE SEQUENCE</scope>
    <source>
        <strain evidence="14">Ch08T</strain>
    </source>
</reference>
<sequence length="429" mass="47219">MVLVCIVLAVALAIVTFIALRSRRTLAKLERGIAALGNGRPTRPIAANYLCLAGPLARLFNVVAPKLEARIALQEQDRQQLRAVLGGMSEGVIAIDARRRLLFANASANQLFGIDADSVGRLIPELIRSTQVQGAVEETLSSQNPYQGEVTLATRESVLRVHSRILAVYGTPLPGPPPGAVLVFHDVTELRRLERMRQDFVANASHELKTPLASIKAYTETLLDWALKDEAVNVRFLERIDEQAERLNQLILDMLSLARLESGQEVFEHGPLQLAPVITACLDSHRDRADTKGLNLTLELDEFDERSEVKADEEAIRQILDNLVDNAIKYTPEGGSVRVTCRQADDAVVVEVADTGIGIPRDELARVFERFYRVDKARSRELGGTGLGLSIVKHLVQSIDGQVTVASRLGAGSSFTVQLPRFRPHELRI</sequence>
<dbReference type="Pfam" id="PF00512">
    <property type="entry name" value="HisKA"/>
    <property type="match status" value="1"/>
</dbReference>
<keyword evidence="8" id="KW-0418">Kinase</keyword>
<evidence type="ECO:0000256" key="3">
    <source>
        <dbReference type="ARBA" id="ARBA00012438"/>
    </source>
</evidence>
<dbReference type="InterPro" id="IPR035965">
    <property type="entry name" value="PAS-like_dom_sf"/>
</dbReference>
<evidence type="ECO:0000256" key="4">
    <source>
        <dbReference type="ARBA" id="ARBA00022475"/>
    </source>
</evidence>
<keyword evidence="10" id="KW-0902">Two-component regulatory system</keyword>
<dbReference type="SMART" id="SM00091">
    <property type="entry name" value="PAS"/>
    <property type="match status" value="1"/>
</dbReference>
<proteinExistence type="predicted"/>
<dbReference type="PANTHER" id="PTHR45453:SF1">
    <property type="entry name" value="PHOSPHATE REGULON SENSOR PROTEIN PHOR"/>
    <property type="match status" value="1"/>
</dbReference>
<dbReference type="PANTHER" id="PTHR45453">
    <property type="entry name" value="PHOSPHATE REGULON SENSOR PROTEIN PHOR"/>
    <property type="match status" value="1"/>
</dbReference>
<dbReference type="InterPro" id="IPR000014">
    <property type="entry name" value="PAS"/>
</dbReference>
<dbReference type="GO" id="GO:0005886">
    <property type="term" value="C:plasma membrane"/>
    <property type="evidence" value="ECO:0007669"/>
    <property type="project" value="UniProtKB-SubCell"/>
</dbReference>
<dbReference type="InterPro" id="IPR004358">
    <property type="entry name" value="Sig_transdc_His_kin-like_C"/>
</dbReference>
<comment type="subcellular location">
    <subcellularLocation>
        <location evidence="2">Cell membrane</location>
    </subcellularLocation>
</comment>
<evidence type="ECO:0000259" key="13">
    <source>
        <dbReference type="PROSITE" id="PS50112"/>
    </source>
</evidence>
<accession>A0AAU7CPA4</accession>
<evidence type="ECO:0000256" key="1">
    <source>
        <dbReference type="ARBA" id="ARBA00000085"/>
    </source>
</evidence>
<keyword evidence="5" id="KW-0597">Phosphoprotein</keyword>
<dbReference type="SUPFAM" id="SSF47384">
    <property type="entry name" value="Homodimeric domain of signal transducing histidine kinase"/>
    <property type="match status" value="1"/>
</dbReference>
<evidence type="ECO:0000256" key="7">
    <source>
        <dbReference type="ARBA" id="ARBA00022741"/>
    </source>
</evidence>
<protein>
    <recommendedName>
        <fullName evidence="3">histidine kinase</fullName>
        <ecNumber evidence="3">2.7.13.3</ecNumber>
    </recommendedName>
</protein>
<dbReference type="InterPro" id="IPR050351">
    <property type="entry name" value="BphY/WalK/GraS-like"/>
</dbReference>
<evidence type="ECO:0000256" key="6">
    <source>
        <dbReference type="ARBA" id="ARBA00022679"/>
    </source>
</evidence>
<dbReference type="Gene3D" id="1.10.287.130">
    <property type="match status" value="1"/>
</dbReference>
<keyword evidence="4" id="KW-1003">Cell membrane</keyword>
<dbReference type="InterPro" id="IPR036890">
    <property type="entry name" value="HATPase_C_sf"/>
</dbReference>
<dbReference type="GO" id="GO:0016036">
    <property type="term" value="P:cellular response to phosphate starvation"/>
    <property type="evidence" value="ECO:0007669"/>
    <property type="project" value="TreeGrafter"/>
</dbReference>
<keyword evidence="6" id="KW-0808">Transferase</keyword>
<evidence type="ECO:0000259" key="12">
    <source>
        <dbReference type="PROSITE" id="PS50109"/>
    </source>
</evidence>
<dbReference type="FunFam" id="3.30.565.10:FF:000006">
    <property type="entry name" value="Sensor histidine kinase WalK"/>
    <property type="match status" value="1"/>
</dbReference>
<gene>
    <name evidence="14" type="ORF">V5E97_14935</name>
</gene>
<dbReference type="EC" id="2.7.13.3" evidence="3"/>
<organism evidence="14">
    <name type="scientific">Singulisphaera sp. Ch08</name>
    <dbReference type="NCBI Taxonomy" id="3120278"/>
    <lineage>
        <taxon>Bacteria</taxon>
        <taxon>Pseudomonadati</taxon>
        <taxon>Planctomycetota</taxon>
        <taxon>Planctomycetia</taxon>
        <taxon>Isosphaerales</taxon>
        <taxon>Isosphaeraceae</taxon>
        <taxon>Singulisphaera</taxon>
    </lineage>
</organism>
<evidence type="ECO:0000256" key="9">
    <source>
        <dbReference type="ARBA" id="ARBA00022840"/>
    </source>
</evidence>
<evidence type="ECO:0000256" key="5">
    <source>
        <dbReference type="ARBA" id="ARBA00022553"/>
    </source>
</evidence>
<dbReference type="SMART" id="SM00388">
    <property type="entry name" value="HisKA"/>
    <property type="match status" value="1"/>
</dbReference>
<dbReference type="Pfam" id="PF12860">
    <property type="entry name" value="PAS_7"/>
    <property type="match status" value="1"/>
</dbReference>
<dbReference type="PROSITE" id="PS50109">
    <property type="entry name" value="HIS_KIN"/>
    <property type="match status" value="1"/>
</dbReference>
<evidence type="ECO:0000256" key="11">
    <source>
        <dbReference type="ARBA" id="ARBA00023136"/>
    </source>
</evidence>
<dbReference type="AlphaFoldDB" id="A0AAU7CPA4"/>
<dbReference type="FunFam" id="1.10.287.130:FF:000008">
    <property type="entry name" value="Two-component sensor histidine kinase"/>
    <property type="match status" value="1"/>
</dbReference>
<dbReference type="InterPro" id="IPR036097">
    <property type="entry name" value="HisK_dim/P_sf"/>
</dbReference>
<evidence type="ECO:0000256" key="8">
    <source>
        <dbReference type="ARBA" id="ARBA00022777"/>
    </source>
</evidence>
<dbReference type="InterPro" id="IPR005467">
    <property type="entry name" value="His_kinase_dom"/>
</dbReference>
<feature type="domain" description="Histidine kinase" evidence="12">
    <location>
        <begin position="203"/>
        <end position="423"/>
    </location>
</feature>
<dbReference type="CDD" id="cd00130">
    <property type="entry name" value="PAS"/>
    <property type="match status" value="1"/>
</dbReference>
<comment type="catalytic activity">
    <reaction evidence="1">
        <text>ATP + protein L-histidine = ADP + protein N-phospho-L-histidine.</text>
        <dbReference type="EC" id="2.7.13.3"/>
    </reaction>
</comment>
<dbReference type="GO" id="GO:0004721">
    <property type="term" value="F:phosphoprotein phosphatase activity"/>
    <property type="evidence" value="ECO:0007669"/>
    <property type="project" value="TreeGrafter"/>
</dbReference>
<dbReference type="Gene3D" id="3.30.565.10">
    <property type="entry name" value="Histidine kinase-like ATPase, C-terminal domain"/>
    <property type="match status" value="1"/>
</dbReference>
<dbReference type="Pfam" id="PF02518">
    <property type="entry name" value="HATPase_c"/>
    <property type="match status" value="1"/>
</dbReference>
<dbReference type="InterPro" id="IPR003661">
    <property type="entry name" value="HisK_dim/P_dom"/>
</dbReference>
<feature type="domain" description="PAS" evidence="13">
    <location>
        <begin position="77"/>
        <end position="119"/>
    </location>
</feature>
<dbReference type="SUPFAM" id="SSF55785">
    <property type="entry name" value="PYP-like sensor domain (PAS domain)"/>
    <property type="match status" value="1"/>
</dbReference>
<dbReference type="PROSITE" id="PS50112">
    <property type="entry name" value="PAS"/>
    <property type="match status" value="1"/>
</dbReference>
<dbReference type="InterPro" id="IPR003594">
    <property type="entry name" value="HATPase_dom"/>
</dbReference>
<keyword evidence="7" id="KW-0547">Nucleotide-binding</keyword>
<name>A0AAU7CPA4_9BACT</name>
<keyword evidence="11" id="KW-0472">Membrane</keyword>
<dbReference type="CDD" id="cd00075">
    <property type="entry name" value="HATPase"/>
    <property type="match status" value="1"/>
</dbReference>
<dbReference type="GO" id="GO:0005524">
    <property type="term" value="F:ATP binding"/>
    <property type="evidence" value="ECO:0007669"/>
    <property type="project" value="UniProtKB-KW"/>
</dbReference>
<evidence type="ECO:0000256" key="10">
    <source>
        <dbReference type="ARBA" id="ARBA00023012"/>
    </source>
</evidence>
<dbReference type="GO" id="GO:0000155">
    <property type="term" value="F:phosphorelay sensor kinase activity"/>
    <property type="evidence" value="ECO:0007669"/>
    <property type="project" value="InterPro"/>
</dbReference>
<dbReference type="CDD" id="cd00082">
    <property type="entry name" value="HisKA"/>
    <property type="match status" value="1"/>
</dbReference>
<dbReference type="Gene3D" id="3.30.450.20">
    <property type="entry name" value="PAS domain"/>
    <property type="match status" value="1"/>
</dbReference>
<dbReference type="SUPFAM" id="SSF55874">
    <property type="entry name" value="ATPase domain of HSP90 chaperone/DNA topoisomerase II/histidine kinase"/>
    <property type="match status" value="1"/>
</dbReference>
<dbReference type="PRINTS" id="PR00344">
    <property type="entry name" value="BCTRLSENSOR"/>
</dbReference>
<keyword evidence="9 14" id="KW-0067">ATP-binding</keyword>
<dbReference type="EMBL" id="CP155447">
    <property type="protein sequence ID" value="XBH07283.1"/>
    <property type="molecule type" value="Genomic_DNA"/>
</dbReference>
<dbReference type="SMART" id="SM00387">
    <property type="entry name" value="HATPase_c"/>
    <property type="match status" value="1"/>
</dbReference>